<accession>A0A1H2LD46</accession>
<dbReference type="EMBL" id="LT629791">
    <property type="protein sequence ID" value="SDU78849.1"/>
    <property type="molecule type" value="Genomic_DNA"/>
</dbReference>
<evidence type="ECO:0000313" key="1">
    <source>
        <dbReference type="EMBL" id="SDU78849.1"/>
    </source>
</evidence>
<keyword evidence="2" id="KW-1185">Reference proteome</keyword>
<protein>
    <submittedName>
        <fullName evidence="1">Uncharacterized membrane protein</fullName>
    </submittedName>
</protein>
<dbReference type="Pfam" id="PF06897">
    <property type="entry name" value="DUF1269"/>
    <property type="match status" value="1"/>
</dbReference>
<organism evidence="1 2">
    <name type="scientific">Jiangella alkaliphila</name>
    <dbReference type="NCBI Taxonomy" id="419479"/>
    <lineage>
        <taxon>Bacteria</taxon>
        <taxon>Bacillati</taxon>
        <taxon>Actinomycetota</taxon>
        <taxon>Actinomycetes</taxon>
        <taxon>Jiangellales</taxon>
        <taxon>Jiangellaceae</taxon>
        <taxon>Jiangella</taxon>
    </lineage>
</organism>
<name>A0A1H2LD46_9ACTN</name>
<dbReference type="Proteomes" id="UP000182977">
    <property type="component" value="Chromosome I"/>
</dbReference>
<dbReference type="AlphaFoldDB" id="A0A1H2LD46"/>
<dbReference type="InterPro" id="IPR009200">
    <property type="entry name" value="DUF1269_membrane"/>
</dbReference>
<reference evidence="2" key="1">
    <citation type="submission" date="2016-10" db="EMBL/GenBank/DDBJ databases">
        <authorList>
            <person name="Varghese N."/>
            <person name="Submissions S."/>
        </authorList>
    </citation>
    <scope>NUCLEOTIDE SEQUENCE [LARGE SCALE GENOMIC DNA]</scope>
    <source>
        <strain evidence="2">DSM 45079</strain>
    </source>
</reference>
<proteinExistence type="predicted"/>
<dbReference type="STRING" id="419479.SAMN04488563_5871"/>
<sequence>MSGHPGAVQAGAAFEAFRAMDREGSIGLIDAAVVVRRADNKVTFEETSDPSGRKWAKRGAVAGGLVGLIFPPSLLASAAVGAAGGGIWGRIRDKGIKDDDLHAIGDSLEPGASAIIAVAEDRMVDRLMRSLEGYRNVARHAVSAEAAASIVASDAEGEPV</sequence>
<gene>
    <name evidence="1" type="ORF">SAMN04488563_5871</name>
</gene>
<evidence type="ECO:0000313" key="2">
    <source>
        <dbReference type="Proteomes" id="UP000182977"/>
    </source>
</evidence>